<protein>
    <recommendedName>
        <fullName evidence="1">HTH asnC-type domain-containing protein</fullName>
    </recommendedName>
</protein>
<dbReference type="SUPFAM" id="SSF46785">
    <property type="entry name" value="Winged helix' DNA-binding domain"/>
    <property type="match status" value="1"/>
</dbReference>
<evidence type="ECO:0000313" key="2">
    <source>
        <dbReference type="EMBL" id="PSR35492.1"/>
    </source>
</evidence>
<sequence length="90" mass="10623">MAQPLSYPVDTKDRRLVEILIDNARTPLEDIADELQISVEDVDQRINKLEEIGIIKVYRAVVDPYLYSMYFYENGPMGMKEWSRSRRAKR</sequence>
<dbReference type="InterPro" id="IPR000485">
    <property type="entry name" value="AsnC-type_HTH_dom"/>
</dbReference>
<proteinExistence type="predicted"/>
<dbReference type="Proteomes" id="UP000242972">
    <property type="component" value="Unassembled WGS sequence"/>
</dbReference>
<organism evidence="2 3">
    <name type="scientific">Sulfobacillus benefaciens</name>
    <dbReference type="NCBI Taxonomy" id="453960"/>
    <lineage>
        <taxon>Bacteria</taxon>
        <taxon>Bacillati</taxon>
        <taxon>Bacillota</taxon>
        <taxon>Clostridia</taxon>
        <taxon>Eubacteriales</taxon>
        <taxon>Clostridiales Family XVII. Incertae Sedis</taxon>
        <taxon>Sulfobacillus</taxon>
    </lineage>
</organism>
<dbReference type="PRINTS" id="PR00033">
    <property type="entry name" value="HTHASNC"/>
</dbReference>
<gene>
    <name evidence="2" type="ORF">C7B46_00430</name>
</gene>
<dbReference type="InterPro" id="IPR036390">
    <property type="entry name" value="WH_DNA-bd_sf"/>
</dbReference>
<dbReference type="AlphaFoldDB" id="A0A2T2XLW6"/>
<accession>A0A2T2XLW6</accession>
<dbReference type="PROSITE" id="PS50956">
    <property type="entry name" value="HTH_ASNC_2"/>
    <property type="match status" value="1"/>
</dbReference>
<dbReference type="PANTHER" id="PTHR43413:SF6">
    <property type="entry name" value="REGULATORY PROTEIN ASNC"/>
    <property type="match status" value="1"/>
</dbReference>
<dbReference type="EMBL" id="PXYW01000001">
    <property type="protein sequence ID" value="PSR35492.1"/>
    <property type="molecule type" value="Genomic_DNA"/>
</dbReference>
<evidence type="ECO:0000259" key="1">
    <source>
        <dbReference type="PROSITE" id="PS50956"/>
    </source>
</evidence>
<dbReference type="InterPro" id="IPR050684">
    <property type="entry name" value="HTH-Siroheme_Decarb"/>
</dbReference>
<name>A0A2T2XLW6_9FIRM</name>
<evidence type="ECO:0000313" key="3">
    <source>
        <dbReference type="Proteomes" id="UP000242972"/>
    </source>
</evidence>
<dbReference type="Pfam" id="PF13404">
    <property type="entry name" value="HTH_AsnC-type"/>
    <property type="match status" value="1"/>
</dbReference>
<dbReference type="Gene3D" id="1.10.10.10">
    <property type="entry name" value="Winged helix-like DNA-binding domain superfamily/Winged helix DNA-binding domain"/>
    <property type="match status" value="1"/>
</dbReference>
<comment type="caution">
    <text evidence="2">The sequence shown here is derived from an EMBL/GenBank/DDBJ whole genome shotgun (WGS) entry which is preliminary data.</text>
</comment>
<dbReference type="PANTHER" id="PTHR43413">
    <property type="entry name" value="TRANSCRIPTIONAL REGULATOR, ASNC FAMILY"/>
    <property type="match status" value="1"/>
</dbReference>
<dbReference type="GO" id="GO:0043565">
    <property type="term" value="F:sequence-specific DNA binding"/>
    <property type="evidence" value="ECO:0007669"/>
    <property type="project" value="InterPro"/>
</dbReference>
<feature type="domain" description="HTH asnC-type" evidence="1">
    <location>
        <begin position="9"/>
        <end position="64"/>
    </location>
</feature>
<reference evidence="2 3" key="1">
    <citation type="journal article" date="2014" name="BMC Genomics">
        <title>Comparison of environmental and isolate Sulfobacillus genomes reveals diverse carbon, sulfur, nitrogen, and hydrogen metabolisms.</title>
        <authorList>
            <person name="Justice N.B."/>
            <person name="Norman A."/>
            <person name="Brown C.T."/>
            <person name="Singh A."/>
            <person name="Thomas B.C."/>
            <person name="Banfield J.F."/>
        </authorList>
    </citation>
    <scope>NUCLEOTIDE SEQUENCE [LARGE SCALE GENOMIC DNA]</scope>
    <source>
        <strain evidence="2">AMDSBA4</strain>
    </source>
</reference>
<dbReference type="InterPro" id="IPR036388">
    <property type="entry name" value="WH-like_DNA-bd_sf"/>
</dbReference>